<dbReference type="Gene3D" id="3.40.525.10">
    <property type="entry name" value="CRAL-TRIO lipid binding domain"/>
    <property type="match status" value="1"/>
</dbReference>
<reference evidence="3" key="1">
    <citation type="submission" date="2023-10" db="EMBL/GenBank/DDBJ databases">
        <authorList>
            <person name="Chen Y."/>
            <person name="Shah S."/>
            <person name="Dougan E. K."/>
            <person name="Thang M."/>
            <person name="Chan C."/>
        </authorList>
    </citation>
    <scope>NUCLEOTIDE SEQUENCE [LARGE SCALE GENOMIC DNA]</scope>
</reference>
<evidence type="ECO:0000259" key="2">
    <source>
        <dbReference type="PROSITE" id="PS50191"/>
    </source>
</evidence>
<evidence type="ECO:0000256" key="1">
    <source>
        <dbReference type="SAM" id="MobiDB-lite"/>
    </source>
</evidence>
<evidence type="ECO:0000313" key="4">
    <source>
        <dbReference type="Proteomes" id="UP001189429"/>
    </source>
</evidence>
<keyword evidence="4" id="KW-1185">Reference proteome</keyword>
<evidence type="ECO:0000313" key="3">
    <source>
        <dbReference type="EMBL" id="CAK0877221.1"/>
    </source>
</evidence>
<accession>A0ABN9VW49</accession>
<protein>
    <recommendedName>
        <fullName evidence="2">CRAL-TRIO domain-containing protein</fullName>
    </recommendedName>
</protein>
<comment type="caution">
    <text evidence="3">The sequence shown here is derived from an EMBL/GenBank/DDBJ whole genome shotgun (WGS) entry which is preliminary data.</text>
</comment>
<dbReference type="InterPro" id="IPR036865">
    <property type="entry name" value="CRAL-TRIO_dom_sf"/>
</dbReference>
<proteinExistence type="predicted"/>
<gene>
    <name evidence="3" type="ORF">PCOR1329_LOCUS61339</name>
</gene>
<dbReference type="EMBL" id="CAUYUJ010017715">
    <property type="protein sequence ID" value="CAK0877221.1"/>
    <property type="molecule type" value="Genomic_DNA"/>
</dbReference>
<dbReference type="SUPFAM" id="SSF52087">
    <property type="entry name" value="CRAL/TRIO domain"/>
    <property type="match status" value="1"/>
</dbReference>
<dbReference type="InterPro" id="IPR001251">
    <property type="entry name" value="CRAL-TRIO_dom"/>
</dbReference>
<feature type="domain" description="CRAL-TRIO" evidence="2">
    <location>
        <begin position="103"/>
        <end position="290"/>
    </location>
</feature>
<dbReference type="Proteomes" id="UP001189429">
    <property type="component" value="Unassembled WGS sequence"/>
</dbReference>
<feature type="region of interest" description="Disordered" evidence="1">
    <location>
        <begin position="404"/>
        <end position="426"/>
    </location>
</feature>
<dbReference type="PROSITE" id="PS50191">
    <property type="entry name" value="CRAL_TRIO"/>
    <property type="match status" value="1"/>
</dbReference>
<organism evidence="3 4">
    <name type="scientific">Prorocentrum cordatum</name>
    <dbReference type="NCBI Taxonomy" id="2364126"/>
    <lineage>
        <taxon>Eukaryota</taxon>
        <taxon>Sar</taxon>
        <taxon>Alveolata</taxon>
        <taxon>Dinophyceae</taxon>
        <taxon>Prorocentrales</taxon>
        <taxon>Prorocentraceae</taxon>
        <taxon>Prorocentrum</taxon>
    </lineage>
</organism>
<feature type="region of interest" description="Disordered" evidence="1">
    <location>
        <begin position="318"/>
        <end position="382"/>
    </location>
</feature>
<name>A0ABN9VW49_9DINO</name>
<sequence>MAWAPLERAPLAELLAERRSAVDGLRAALQKPEGGAAGEGGAAVCPLPGFADDVWLLRYTISFEDTASAAAAARKALAWRRENGPLIEAARRRRAPDDFTAVELRAIELFLTSAYQHTSRFGDPVFVSRMRGCNLRALMDAVSEAKLERWLNFVNECAWQYCEAASKGAGAFVKQINIQDVAATAMVQEMRFFRALGSSSKTNEWLRPQFIGKTYSNILNPPAWVKFASRLAGSVMSPQAIAKIFVHPGSVPGRAPAGVDGARLCRFAREFLGDPARVPSFVGGTCDSDLVFPVSARQESAPEGDELRREPRVLAGLPRPLEAQQADPEGPDDNASSTSFKSCRSFATAEDRSPRWPPAAPVPLSMDGGSVAGRGSGRSRGLPNSADDCIVFVSSEPKTNRAPYRVGAGLEGSPDTCGARAPFSYH</sequence>